<evidence type="ECO:0000313" key="2">
    <source>
        <dbReference type="EMBL" id="CAH0016858.1"/>
    </source>
</evidence>
<dbReference type="OrthoDB" id="10368254at2759"/>
<name>A0A9N9V6P2_9HYPO</name>
<keyword evidence="3" id="KW-1185">Reference proteome</keyword>
<sequence>MTKPTGPTASEAESKSIEPAKTGLEPGQSNVSDALPLLSPMRSAPHHSVTISLAHASLAFPQPKRSSPRSDAYTAAADLAGTTELYNFQTDLQTASRDLPLPLTTRRNSTVPQCRA</sequence>
<evidence type="ECO:0000256" key="1">
    <source>
        <dbReference type="SAM" id="MobiDB-lite"/>
    </source>
</evidence>
<dbReference type="EMBL" id="CABFNQ020000489">
    <property type="protein sequence ID" value="CAH0016858.1"/>
    <property type="molecule type" value="Genomic_DNA"/>
</dbReference>
<dbReference type="AlphaFoldDB" id="A0A9N9V6P2"/>
<comment type="caution">
    <text evidence="2">The sequence shown here is derived from an EMBL/GenBank/DDBJ whole genome shotgun (WGS) entry which is preliminary data.</text>
</comment>
<organism evidence="2 3">
    <name type="scientific">Clonostachys rhizophaga</name>
    <dbReference type="NCBI Taxonomy" id="160324"/>
    <lineage>
        <taxon>Eukaryota</taxon>
        <taxon>Fungi</taxon>
        <taxon>Dikarya</taxon>
        <taxon>Ascomycota</taxon>
        <taxon>Pezizomycotina</taxon>
        <taxon>Sordariomycetes</taxon>
        <taxon>Hypocreomycetidae</taxon>
        <taxon>Hypocreales</taxon>
        <taxon>Bionectriaceae</taxon>
        <taxon>Clonostachys</taxon>
    </lineage>
</organism>
<feature type="region of interest" description="Disordered" evidence="1">
    <location>
        <begin position="1"/>
        <end position="46"/>
    </location>
</feature>
<gene>
    <name evidence="2" type="ORF">CRHIZ90672A_00017689</name>
</gene>
<evidence type="ECO:0000313" key="3">
    <source>
        <dbReference type="Proteomes" id="UP000696573"/>
    </source>
</evidence>
<accession>A0A9N9V6P2</accession>
<proteinExistence type="predicted"/>
<reference evidence="2" key="1">
    <citation type="submission" date="2021-10" db="EMBL/GenBank/DDBJ databases">
        <authorList>
            <person name="Piombo E."/>
        </authorList>
    </citation>
    <scope>NUCLEOTIDE SEQUENCE</scope>
</reference>
<protein>
    <submittedName>
        <fullName evidence="2">Uncharacterized protein</fullName>
    </submittedName>
</protein>
<dbReference type="Proteomes" id="UP000696573">
    <property type="component" value="Unassembled WGS sequence"/>
</dbReference>